<dbReference type="EMBL" id="NAJP01000111">
    <property type="protein sequence ID" value="TKA29300.1"/>
    <property type="molecule type" value="Genomic_DNA"/>
</dbReference>
<comment type="caution">
    <text evidence="1">The sequence shown here is derived from an EMBL/GenBank/DDBJ whole genome shotgun (WGS) entry which is preliminary data.</text>
</comment>
<sequence length="159" mass="18033">MLGGRAILTAEQEGWGGESWAPLSPIVDSVLQPQELQRSQQHESLQMAMRKNFEGQATRRELKRQEQVWAKEVRRRQKEHRKVRIWKLFNTQKTAASRCGLSKLCTLPLGSHDLAEGVGLRGSSVISVEDQPEQKIMNPPCYQSAFTKILRRPNLKSAG</sequence>
<organism evidence="1 2">
    <name type="scientific">Friedmanniomyces endolithicus</name>
    <dbReference type="NCBI Taxonomy" id="329885"/>
    <lineage>
        <taxon>Eukaryota</taxon>
        <taxon>Fungi</taxon>
        <taxon>Dikarya</taxon>
        <taxon>Ascomycota</taxon>
        <taxon>Pezizomycotina</taxon>
        <taxon>Dothideomycetes</taxon>
        <taxon>Dothideomycetidae</taxon>
        <taxon>Mycosphaerellales</taxon>
        <taxon>Teratosphaeriaceae</taxon>
        <taxon>Friedmanniomyces</taxon>
    </lineage>
</organism>
<evidence type="ECO:0000313" key="2">
    <source>
        <dbReference type="Proteomes" id="UP000310066"/>
    </source>
</evidence>
<proteinExistence type="predicted"/>
<evidence type="ECO:0000313" key="1">
    <source>
        <dbReference type="EMBL" id="TKA29300.1"/>
    </source>
</evidence>
<dbReference type="Proteomes" id="UP000310066">
    <property type="component" value="Unassembled WGS sequence"/>
</dbReference>
<name>A0A4U0U2S8_9PEZI</name>
<protein>
    <submittedName>
        <fullName evidence="1">Uncharacterized protein</fullName>
    </submittedName>
</protein>
<dbReference type="OrthoDB" id="10494094at2759"/>
<gene>
    <name evidence="1" type="ORF">B0A54_15900</name>
</gene>
<reference evidence="1 2" key="1">
    <citation type="submission" date="2017-03" db="EMBL/GenBank/DDBJ databases">
        <title>Genomes of endolithic fungi from Antarctica.</title>
        <authorList>
            <person name="Coleine C."/>
            <person name="Masonjones S."/>
            <person name="Stajich J.E."/>
        </authorList>
    </citation>
    <scope>NUCLEOTIDE SEQUENCE [LARGE SCALE GENOMIC DNA]</scope>
    <source>
        <strain evidence="1 2">CCFEE 5311</strain>
    </source>
</reference>
<dbReference type="AlphaFoldDB" id="A0A4U0U2S8"/>
<accession>A0A4U0U2S8</accession>